<evidence type="ECO:0000256" key="1">
    <source>
        <dbReference type="SAM" id="MobiDB-lite"/>
    </source>
</evidence>
<dbReference type="AlphaFoldDB" id="A0A3Q0JIY1"/>
<feature type="compositionally biased region" description="Basic and acidic residues" evidence="1">
    <location>
        <begin position="164"/>
        <end position="183"/>
    </location>
</feature>
<dbReference type="RefSeq" id="XP_026688337.1">
    <property type="nucleotide sequence ID" value="XM_026832536.1"/>
</dbReference>
<keyword evidence="2" id="KW-1185">Reference proteome</keyword>
<name>A0A3Q0JIY1_DIACI</name>
<reference evidence="3" key="1">
    <citation type="submission" date="2025-08" db="UniProtKB">
        <authorList>
            <consortium name="RefSeq"/>
        </authorList>
    </citation>
    <scope>IDENTIFICATION</scope>
</reference>
<gene>
    <name evidence="3" type="primary">LOC113472751</name>
</gene>
<feature type="compositionally biased region" description="Polar residues" evidence="1">
    <location>
        <begin position="40"/>
        <end position="50"/>
    </location>
</feature>
<feature type="region of interest" description="Disordered" evidence="1">
    <location>
        <begin position="148"/>
        <end position="223"/>
    </location>
</feature>
<feature type="region of interest" description="Disordered" evidence="1">
    <location>
        <begin position="1"/>
        <end position="73"/>
    </location>
</feature>
<dbReference type="Proteomes" id="UP000079169">
    <property type="component" value="Unplaced"/>
</dbReference>
<dbReference type="GeneID" id="113472751"/>
<sequence>MRSAEEAPDLGADPGEGRASGQRREMRQTSRRAQPEQIRIGNSQPSSSSIFLDGSLEEPNSHPRQNRRRQWSRQDRIDIMKAYYIATSGEDEPVRGFMRLMQEQWSTMRPDLPLTAVQLNNQKNTIMKKNWFTAEELEVMKAEVREQISGVTRTEETEDEDNEPNDRNIENRQPEHENVRQEEGNNITEEAPQSVESQELKKQKMKTTNRTTETLRTDNPNTR</sequence>
<feature type="non-terminal residue" evidence="3">
    <location>
        <position position="223"/>
    </location>
</feature>
<dbReference type="PaxDb" id="121845-A0A3Q0JIY1"/>
<protein>
    <submittedName>
        <fullName evidence="3">Uncharacterized protein LOC113472751</fullName>
    </submittedName>
</protein>
<organism evidence="2 3">
    <name type="scientific">Diaphorina citri</name>
    <name type="common">Asian citrus psyllid</name>
    <dbReference type="NCBI Taxonomy" id="121845"/>
    <lineage>
        <taxon>Eukaryota</taxon>
        <taxon>Metazoa</taxon>
        <taxon>Ecdysozoa</taxon>
        <taxon>Arthropoda</taxon>
        <taxon>Hexapoda</taxon>
        <taxon>Insecta</taxon>
        <taxon>Pterygota</taxon>
        <taxon>Neoptera</taxon>
        <taxon>Paraneoptera</taxon>
        <taxon>Hemiptera</taxon>
        <taxon>Sternorrhyncha</taxon>
        <taxon>Psylloidea</taxon>
        <taxon>Psyllidae</taxon>
        <taxon>Diaphorininae</taxon>
        <taxon>Diaphorina</taxon>
    </lineage>
</organism>
<accession>A0A3Q0JIY1</accession>
<dbReference type="KEGG" id="dci:113472751"/>
<proteinExistence type="predicted"/>
<evidence type="ECO:0000313" key="3">
    <source>
        <dbReference type="RefSeq" id="XP_026688337.1"/>
    </source>
</evidence>
<evidence type="ECO:0000313" key="2">
    <source>
        <dbReference type="Proteomes" id="UP000079169"/>
    </source>
</evidence>